<accession>A0ABD1D6B4</accession>
<organism evidence="2 3">
    <name type="scientific">Culex pipiens pipiens</name>
    <name type="common">Northern house mosquito</name>
    <dbReference type="NCBI Taxonomy" id="38569"/>
    <lineage>
        <taxon>Eukaryota</taxon>
        <taxon>Metazoa</taxon>
        <taxon>Ecdysozoa</taxon>
        <taxon>Arthropoda</taxon>
        <taxon>Hexapoda</taxon>
        <taxon>Insecta</taxon>
        <taxon>Pterygota</taxon>
        <taxon>Neoptera</taxon>
        <taxon>Endopterygota</taxon>
        <taxon>Diptera</taxon>
        <taxon>Nematocera</taxon>
        <taxon>Culicoidea</taxon>
        <taxon>Culicidae</taxon>
        <taxon>Culicinae</taxon>
        <taxon>Culicini</taxon>
        <taxon>Culex</taxon>
        <taxon>Culex</taxon>
    </lineage>
</organism>
<evidence type="ECO:0000313" key="3">
    <source>
        <dbReference type="Proteomes" id="UP001562425"/>
    </source>
</evidence>
<evidence type="ECO:0000313" key="2">
    <source>
        <dbReference type="EMBL" id="KAL1395169.1"/>
    </source>
</evidence>
<protein>
    <submittedName>
        <fullName evidence="2">Uncharacterized protein</fullName>
    </submittedName>
</protein>
<comment type="caution">
    <text evidence="2">The sequence shown here is derived from an EMBL/GenBank/DDBJ whole genome shotgun (WGS) entry which is preliminary data.</text>
</comment>
<dbReference type="Proteomes" id="UP001562425">
    <property type="component" value="Unassembled WGS sequence"/>
</dbReference>
<feature type="region of interest" description="Disordered" evidence="1">
    <location>
        <begin position="1"/>
        <end position="29"/>
    </location>
</feature>
<gene>
    <name evidence="2" type="ORF">pipiens_011438</name>
</gene>
<proteinExistence type="predicted"/>
<dbReference type="EMBL" id="JBEHCU010007259">
    <property type="protein sequence ID" value="KAL1395169.1"/>
    <property type="molecule type" value="Genomic_DNA"/>
</dbReference>
<keyword evidence="3" id="KW-1185">Reference proteome</keyword>
<name>A0ABD1D6B4_CULPP</name>
<sequence>MHRPGRRGISLNNMRPVSSGRRERQSSVAQAAILSASAELPELPANSDNQQLPIVAKNHFNHQRRHFPFRLAPPPPPLTTVVMAHWD</sequence>
<reference evidence="2 3" key="1">
    <citation type="submission" date="2024-05" db="EMBL/GenBank/DDBJ databases">
        <title>Culex pipiens pipiens assembly and annotation.</title>
        <authorList>
            <person name="Alout H."/>
            <person name="Durand T."/>
        </authorList>
    </citation>
    <scope>NUCLEOTIDE SEQUENCE [LARGE SCALE GENOMIC DNA]</scope>
    <source>
        <strain evidence="2">HA-2024</strain>
        <tissue evidence="2">Whole body</tissue>
    </source>
</reference>
<evidence type="ECO:0000256" key="1">
    <source>
        <dbReference type="SAM" id="MobiDB-lite"/>
    </source>
</evidence>
<dbReference type="AlphaFoldDB" id="A0ABD1D6B4"/>